<name>A0A1R0GUH2_9FUNG</name>
<dbReference type="Pfam" id="PF03985">
    <property type="entry name" value="Paf1"/>
    <property type="match status" value="1"/>
</dbReference>
<evidence type="ECO:0000256" key="3">
    <source>
        <dbReference type="ARBA" id="ARBA00023242"/>
    </source>
</evidence>
<dbReference type="STRING" id="133383.A0A1R0GUH2"/>
<comment type="subcellular location">
    <subcellularLocation>
        <location evidence="1">Nucleus</location>
    </subcellularLocation>
</comment>
<dbReference type="Proteomes" id="UP000187455">
    <property type="component" value="Unassembled WGS sequence"/>
</dbReference>
<accession>A0A1R0GUH2</accession>
<evidence type="ECO:0000256" key="2">
    <source>
        <dbReference type="ARBA" id="ARBA00007560"/>
    </source>
</evidence>
<comment type="similarity">
    <text evidence="2">Belongs to the PAF1 family.</text>
</comment>
<evidence type="ECO:0000256" key="1">
    <source>
        <dbReference type="ARBA" id="ARBA00004123"/>
    </source>
</evidence>
<feature type="region of interest" description="Disordered" evidence="4">
    <location>
        <begin position="1"/>
        <end position="76"/>
    </location>
</feature>
<feature type="non-terminal residue" evidence="5">
    <location>
        <position position="1"/>
    </location>
</feature>
<protein>
    <submittedName>
        <fullName evidence="5">Uncharacterized protein</fullName>
    </submittedName>
</protein>
<dbReference type="EMBL" id="LSSL01003376">
    <property type="protein sequence ID" value="OLY80552.1"/>
    <property type="molecule type" value="Genomic_DNA"/>
</dbReference>
<dbReference type="GO" id="GO:0000993">
    <property type="term" value="F:RNA polymerase II complex binding"/>
    <property type="evidence" value="ECO:0007669"/>
    <property type="project" value="TreeGrafter"/>
</dbReference>
<dbReference type="PANTHER" id="PTHR23188">
    <property type="entry name" value="RNA POLYMERASE II-ASSOCIATED FACTOR 1 HOMOLOG"/>
    <property type="match status" value="1"/>
</dbReference>
<gene>
    <name evidence="5" type="ORF">AYI68_g5349</name>
</gene>
<keyword evidence="6" id="KW-1185">Reference proteome</keyword>
<keyword evidence="3" id="KW-0539">Nucleus</keyword>
<proteinExistence type="inferred from homology"/>
<evidence type="ECO:0000313" key="6">
    <source>
        <dbReference type="Proteomes" id="UP000187455"/>
    </source>
</evidence>
<dbReference type="OrthoDB" id="5594494at2759"/>
<reference evidence="5 6" key="1">
    <citation type="journal article" date="2016" name="Mol. Biol. Evol.">
        <title>Genome-Wide Survey of Gut Fungi (Harpellales) Reveals the First Horizontally Transferred Ubiquitin Gene from a Mosquito Host.</title>
        <authorList>
            <person name="Wang Y."/>
            <person name="White M.M."/>
            <person name="Kvist S."/>
            <person name="Moncalvo J.M."/>
        </authorList>
    </citation>
    <scope>NUCLEOTIDE SEQUENCE [LARGE SCALE GENOMIC DNA]</scope>
    <source>
        <strain evidence="5 6">ALG-7-W6</strain>
    </source>
</reference>
<organism evidence="5 6">
    <name type="scientific">Smittium mucronatum</name>
    <dbReference type="NCBI Taxonomy" id="133383"/>
    <lineage>
        <taxon>Eukaryota</taxon>
        <taxon>Fungi</taxon>
        <taxon>Fungi incertae sedis</taxon>
        <taxon>Zoopagomycota</taxon>
        <taxon>Kickxellomycotina</taxon>
        <taxon>Harpellomycetes</taxon>
        <taxon>Harpellales</taxon>
        <taxon>Legeriomycetaceae</taxon>
        <taxon>Smittium</taxon>
    </lineage>
</organism>
<evidence type="ECO:0000256" key="4">
    <source>
        <dbReference type="SAM" id="MobiDB-lite"/>
    </source>
</evidence>
<dbReference type="GO" id="GO:0003682">
    <property type="term" value="F:chromatin binding"/>
    <property type="evidence" value="ECO:0007669"/>
    <property type="project" value="TreeGrafter"/>
</dbReference>
<evidence type="ECO:0000313" key="5">
    <source>
        <dbReference type="EMBL" id="OLY80552.1"/>
    </source>
</evidence>
<dbReference type="PANTHER" id="PTHR23188:SF12">
    <property type="entry name" value="RNA POLYMERASE II-ASSOCIATED FACTOR 1 HOMOLOG"/>
    <property type="match status" value="1"/>
</dbReference>
<comment type="caution">
    <text evidence="5">The sequence shown here is derived from an EMBL/GenBank/DDBJ whole genome shotgun (WGS) entry which is preliminary data.</text>
</comment>
<dbReference type="GO" id="GO:0006368">
    <property type="term" value="P:transcription elongation by RNA polymerase II"/>
    <property type="evidence" value="ECO:0007669"/>
    <property type="project" value="InterPro"/>
</dbReference>
<feature type="compositionally biased region" description="Polar residues" evidence="4">
    <location>
        <begin position="24"/>
        <end position="39"/>
    </location>
</feature>
<dbReference type="GO" id="GO:0016593">
    <property type="term" value="C:Cdc73/Paf1 complex"/>
    <property type="evidence" value="ECO:0007669"/>
    <property type="project" value="InterPro"/>
</dbReference>
<dbReference type="InterPro" id="IPR007133">
    <property type="entry name" value="RNA_pol_II-assoc_Paf1"/>
</dbReference>
<sequence>AKNKQSAENGLEDVDMFLAGITQAPGQQQETKNMNSGDSANARPHQHNLPSVQATGSGAPPPFKKASNQHESNNRTTGLFFSKNEHSNSGVIKQPLSTLNKTSSPDIKIDYSDDSAGQASMINAMMESTFKLMYDEHVKKIALEKLVHPSANDNSISKVKKEQVRAVDIIPVLPNKDVWANTYSLFNFDELPNLPFTTDTNQTTAGCYDRAAIIRPRERAPPSDNKPWIEYFLPETQDIYTNFISPNKSEGDLNFKLVKEYDLASSMDNSRHDHYHFIIKDNDSAGNYSQTAYYTQIKSRFILKKRKLVKKKKKLYTF</sequence>
<dbReference type="AlphaFoldDB" id="A0A1R0GUH2"/>